<gene>
    <name evidence="6" type="ORF">B4U79_15280</name>
</gene>
<dbReference type="EC" id="3.4.19.12" evidence="3"/>
<evidence type="ECO:0000256" key="3">
    <source>
        <dbReference type="ARBA" id="ARBA00012759"/>
    </source>
</evidence>
<dbReference type="InterPro" id="IPR028889">
    <property type="entry name" value="USP"/>
</dbReference>
<feature type="compositionally biased region" description="Polar residues" evidence="4">
    <location>
        <begin position="611"/>
        <end position="623"/>
    </location>
</feature>
<feature type="region of interest" description="Disordered" evidence="4">
    <location>
        <begin position="457"/>
        <end position="478"/>
    </location>
</feature>
<dbReference type="OrthoDB" id="6511306at2759"/>
<organism evidence="6 7">
    <name type="scientific">Dinothrombium tinctorium</name>
    <dbReference type="NCBI Taxonomy" id="1965070"/>
    <lineage>
        <taxon>Eukaryota</taxon>
        <taxon>Metazoa</taxon>
        <taxon>Ecdysozoa</taxon>
        <taxon>Arthropoda</taxon>
        <taxon>Chelicerata</taxon>
        <taxon>Arachnida</taxon>
        <taxon>Acari</taxon>
        <taxon>Acariformes</taxon>
        <taxon>Trombidiformes</taxon>
        <taxon>Prostigmata</taxon>
        <taxon>Anystina</taxon>
        <taxon>Parasitengona</taxon>
        <taxon>Trombidioidea</taxon>
        <taxon>Trombidiidae</taxon>
        <taxon>Dinothrombium</taxon>
    </lineage>
</organism>
<dbReference type="InterPro" id="IPR038765">
    <property type="entry name" value="Papain-like_cys_pep_sf"/>
</dbReference>
<dbReference type="InterPro" id="IPR015063">
    <property type="entry name" value="USP8_dimer"/>
</dbReference>
<dbReference type="Gene3D" id="3.90.70.10">
    <property type="entry name" value="Cysteine proteinases"/>
    <property type="match status" value="1"/>
</dbReference>
<dbReference type="SUPFAM" id="SSF52821">
    <property type="entry name" value="Rhodanese/Cell cycle control phosphatase"/>
    <property type="match status" value="1"/>
</dbReference>
<comment type="caution">
    <text evidence="6">The sequence shown here is derived from an EMBL/GenBank/DDBJ whole genome shotgun (WGS) entry which is preliminary data.</text>
</comment>
<evidence type="ECO:0000313" key="7">
    <source>
        <dbReference type="Proteomes" id="UP000285301"/>
    </source>
</evidence>
<dbReference type="InterPro" id="IPR036873">
    <property type="entry name" value="Rhodanese-like_dom_sf"/>
</dbReference>
<dbReference type="PROSITE" id="PS50235">
    <property type="entry name" value="USP_3"/>
    <property type="match status" value="1"/>
</dbReference>
<comment type="catalytic activity">
    <reaction evidence="1">
        <text>Thiol-dependent hydrolysis of ester, thioester, amide, peptide and isopeptide bonds formed by the C-terminal Gly of ubiquitin (a 76-residue protein attached to proteins as an intracellular targeting signal).</text>
        <dbReference type="EC" id="3.4.19.12"/>
    </reaction>
</comment>
<feature type="region of interest" description="Disordered" evidence="4">
    <location>
        <begin position="130"/>
        <end position="167"/>
    </location>
</feature>
<comment type="similarity">
    <text evidence="2">Belongs to the peptidase C19 family.</text>
</comment>
<evidence type="ECO:0000256" key="2">
    <source>
        <dbReference type="ARBA" id="ARBA00009085"/>
    </source>
</evidence>
<feature type="compositionally biased region" description="Basic and acidic residues" evidence="4">
    <location>
        <begin position="551"/>
        <end position="571"/>
    </location>
</feature>
<evidence type="ECO:0000259" key="5">
    <source>
        <dbReference type="PROSITE" id="PS50235"/>
    </source>
</evidence>
<dbReference type="GO" id="GO:0004843">
    <property type="term" value="F:cysteine-type deubiquitinase activity"/>
    <property type="evidence" value="ECO:0007669"/>
    <property type="project" value="UniProtKB-EC"/>
</dbReference>
<keyword evidence="7" id="KW-1185">Reference proteome</keyword>
<dbReference type="InterPro" id="IPR018200">
    <property type="entry name" value="USP_CS"/>
</dbReference>
<dbReference type="CDD" id="cd02674">
    <property type="entry name" value="Peptidase_C19R"/>
    <property type="match status" value="1"/>
</dbReference>
<dbReference type="AlphaFoldDB" id="A0A3S3P554"/>
<dbReference type="EMBL" id="NCKU01004830">
    <property type="protein sequence ID" value="RWS05382.1"/>
    <property type="molecule type" value="Genomic_DNA"/>
</dbReference>
<dbReference type="GO" id="GO:0016579">
    <property type="term" value="P:protein deubiquitination"/>
    <property type="evidence" value="ECO:0007669"/>
    <property type="project" value="InterPro"/>
</dbReference>
<evidence type="ECO:0000256" key="1">
    <source>
        <dbReference type="ARBA" id="ARBA00000707"/>
    </source>
</evidence>
<proteinExistence type="inferred from homology"/>
<dbReference type="InterPro" id="IPR050185">
    <property type="entry name" value="Ub_carboxyl-term_hydrolase"/>
</dbReference>
<dbReference type="PROSITE" id="PS00973">
    <property type="entry name" value="USP_2"/>
    <property type="match status" value="1"/>
</dbReference>
<dbReference type="PANTHER" id="PTHR21646">
    <property type="entry name" value="UBIQUITIN CARBOXYL-TERMINAL HYDROLASE"/>
    <property type="match status" value="1"/>
</dbReference>
<feature type="compositionally biased region" description="Polar residues" evidence="4">
    <location>
        <begin position="138"/>
        <end position="151"/>
    </location>
</feature>
<feature type="region of interest" description="Disordered" evidence="4">
    <location>
        <begin position="408"/>
        <end position="433"/>
    </location>
</feature>
<feature type="domain" description="USP" evidence="5">
    <location>
        <begin position="662"/>
        <end position="999"/>
    </location>
</feature>
<reference evidence="6 7" key="1">
    <citation type="journal article" date="2018" name="Gigascience">
        <title>Genomes of trombidid mites reveal novel predicted allergens and laterally-transferred genes associated with secondary metabolism.</title>
        <authorList>
            <person name="Dong X."/>
            <person name="Chaisiri K."/>
            <person name="Xia D."/>
            <person name="Armstrong S.D."/>
            <person name="Fang Y."/>
            <person name="Donnelly M.J."/>
            <person name="Kadowaki T."/>
            <person name="McGarry J.W."/>
            <person name="Darby A.C."/>
            <person name="Makepeace B.L."/>
        </authorList>
    </citation>
    <scope>NUCLEOTIDE SEQUENCE [LARGE SCALE GENOMIC DNA]</scope>
    <source>
        <strain evidence="6">UoL-WK</strain>
    </source>
</reference>
<dbReference type="STRING" id="1965070.A0A3S3P554"/>
<accession>A0A3S3P554</accession>
<name>A0A3S3P554_9ACAR</name>
<feature type="region of interest" description="Disordered" evidence="4">
    <location>
        <begin position="490"/>
        <end position="516"/>
    </location>
</feature>
<keyword evidence="6" id="KW-0378">Hydrolase</keyword>
<dbReference type="PANTHER" id="PTHR21646:SF46">
    <property type="entry name" value="UBIQUITIN CARBOXYL-TERMINAL HYDROLASE"/>
    <property type="match status" value="1"/>
</dbReference>
<feature type="region of interest" description="Disordered" evidence="4">
    <location>
        <begin position="548"/>
        <end position="597"/>
    </location>
</feature>
<dbReference type="Pfam" id="PF00443">
    <property type="entry name" value="UCH"/>
    <property type="match status" value="1"/>
</dbReference>
<dbReference type="PROSITE" id="PS00972">
    <property type="entry name" value="USP_1"/>
    <property type="match status" value="1"/>
</dbReference>
<dbReference type="Gene3D" id="1.20.58.80">
    <property type="entry name" value="Phosphotransferase system, lactose/cellobiose-type IIA subunit"/>
    <property type="match status" value="1"/>
</dbReference>
<sequence>MPVRNSPPKTVVKKLYLANSVKELNGFVDRSTIDINKWSPNVILKSILKSYEAAVQELNKGDEERAYLLFMRTVNAYLKMKEMSDARKDNYYDLMFSKTKLQDCVENCERLMKSLSRRYEALQESTRLVHVDDKESKNNVNSHSSSDTENAAVNAAEEPQASDPVMNNSPITCTELYDLIDSLNKSCKDNNLNSETILLIDARSAKDYNESSFKLDKFKYVSDKVIVVNVPEEILEPGLSIKKLESKLSQETINALKHRRLAKKVILFDWLSKDLNESEKLESLFMTLWKWDNSVERLKVKPIILKGGYEDWVLTYPMFTTNSKVSAPRRNSNASPKRQLNLIYDQAFKSLEEEAPKPKEPVVNGYEQHDGDVENSFRQSMADRVNNLLPDNPNIKAPGSAKIVPHVDRSRKPTLKDQLSSKNRETLVKPETENAVTFIGKEQTTKQDELEEIKQQEELNRSRMKQLEEDNKKKEEEVQKLREQNLKLIRNFKPSVSSKNDQESKDSVKQSSPTNVVSHIESQVFENEPNDMLASKQPTPSQIKYQAIGGDENKTHFRRSNEIRPTTERTLSESTSSHTPKSPHFSVGSSLSRSHSSPNIAQLLEEEGETNLLSKSKSTTNPPQFDRSLKPTSFPLNKPVSASIAKSRDFAPKYGISGQAITGLRNLGNTCFMNSVIQCLSSTIDLAVYFTQELYMPDINQKSKFGSNGEIAEELAILIKQMWTCQYKSLSPKDFKKKIGLHMPVFVGNDQQDAHEFLVMLLEKLHADLNRKNYQSKPFEIKDDVATHIAMNSFWKHHVSTNESIISELFEGLLLSTLTCNHCGKTSNSFEVFSCLSLPIPTNFGNRCKLEDCLKLFSEPERMSGEAGWDCPICKVKRDAMKKIVICRLPRVLLIHLKRFSYEGMWRQKLQTSIEFPLSDLNLKNYRYVNQNDVTQQSLTYDLYAVVNHYGTLEGGHYVAYCKHASTKRWYKFDDHEVTELSAADVKTQAAYILFYTSIQS</sequence>
<feature type="compositionally biased region" description="Basic and acidic residues" evidence="4">
    <location>
        <begin position="422"/>
        <end position="432"/>
    </location>
</feature>
<dbReference type="Proteomes" id="UP000285301">
    <property type="component" value="Unassembled WGS sequence"/>
</dbReference>
<dbReference type="SUPFAM" id="SSF140856">
    <property type="entry name" value="USP8 N-terminal domain-like"/>
    <property type="match status" value="1"/>
</dbReference>
<feature type="region of interest" description="Disordered" evidence="4">
    <location>
        <begin position="611"/>
        <end position="633"/>
    </location>
</feature>
<dbReference type="SUPFAM" id="SSF54001">
    <property type="entry name" value="Cysteine proteinases"/>
    <property type="match status" value="1"/>
</dbReference>
<evidence type="ECO:0000313" key="6">
    <source>
        <dbReference type="EMBL" id="RWS05382.1"/>
    </source>
</evidence>
<evidence type="ECO:0000256" key="4">
    <source>
        <dbReference type="SAM" id="MobiDB-lite"/>
    </source>
</evidence>
<dbReference type="Gene3D" id="3.40.250.10">
    <property type="entry name" value="Rhodanese-like domain"/>
    <property type="match status" value="1"/>
</dbReference>
<feature type="compositionally biased region" description="Low complexity" evidence="4">
    <location>
        <begin position="586"/>
        <end position="597"/>
    </location>
</feature>
<protein>
    <recommendedName>
        <fullName evidence="3">ubiquitinyl hydrolase 1</fullName>
        <ecNumber evidence="3">3.4.19.12</ecNumber>
    </recommendedName>
</protein>
<dbReference type="InterPro" id="IPR001394">
    <property type="entry name" value="Peptidase_C19_UCH"/>
</dbReference>
<dbReference type="Pfam" id="PF08969">
    <property type="entry name" value="USP8_dimer"/>
    <property type="match status" value="1"/>
</dbReference>